<keyword evidence="1" id="KW-0472">Membrane</keyword>
<feature type="transmembrane region" description="Helical" evidence="1">
    <location>
        <begin position="51"/>
        <end position="81"/>
    </location>
</feature>
<evidence type="ECO:0000256" key="1">
    <source>
        <dbReference type="SAM" id="Phobius"/>
    </source>
</evidence>
<sequence length="84" mass="9789">MGSNRYYHKKKGNDWAKFFKKTIKDFSDNVSRNIGNSLNCRNNFCCIQARICIFVLMILTLLFSGIGFYSWLILAILLIVLQFV</sequence>
<accession>A0A1U6J747</accession>
<keyword evidence="1" id="KW-1133">Transmembrane helix</keyword>
<reference evidence="3" key="1">
    <citation type="submission" date="2017-03" db="EMBL/GenBank/DDBJ databases">
        <authorList>
            <person name="Falquet L."/>
            <person name="Falquet L."/>
        </authorList>
    </citation>
    <scope>NUCLEOTIDE SEQUENCE [LARGE SCALE GENOMIC DNA]</scope>
</reference>
<keyword evidence="1" id="KW-0812">Transmembrane</keyword>
<name>A0A1U6J747_9CLOT</name>
<dbReference type="RefSeq" id="WP_079481249.1">
    <property type="nucleotide sequence ID" value="NZ_CBML010000006.1"/>
</dbReference>
<dbReference type="Proteomes" id="UP000190476">
    <property type="component" value="Chromosome I"/>
</dbReference>
<dbReference type="GeneID" id="66301310"/>
<dbReference type="STRING" id="1351755.CCH01_09650"/>
<organism evidence="2 3">
    <name type="scientific">Clostridium chauvoei JF4335</name>
    <dbReference type="NCBI Taxonomy" id="1351755"/>
    <lineage>
        <taxon>Bacteria</taxon>
        <taxon>Bacillati</taxon>
        <taxon>Bacillota</taxon>
        <taxon>Clostridia</taxon>
        <taxon>Eubacteriales</taxon>
        <taxon>Clostridiaceae</taxon>
        <taxon>Clostridium</taxon>
    </lineage>
</organism>
<protein>
    <submittedName>
        <fullName evidence="2">Uncharacterized protein</fullName>
    </submittedName>
</protein>
<proteinExistence type="predicted"/>
<gene>
    <name evidence="2" type="ORF">CCH01_09650</name>
</gene>
<dbReference type="AlphaFoldDB" id="A0A1U6J747"/>
<evidence type="ECO:0000313" key="3">
    <source>
        <dbReference type="Proteomes" id="UP000190476"/>
    </source>
</evidence>
<dbReference type="OrthoDB" id="1926737at2"/>
<keyword evidence="3" id="KW-1185">Reference proteome</keyword>
<evidence type="ECO:0000313" key="2">
    <source>
        <dbReference type="EMBL" id="SLK15917.1"/>
    </source>
</evidence>
<dbReference type="EMBL" id="LT799839">
    <property type="protein sequence ID" value="SLK15917.1"/>
    <property type="molecule type" value="Genomic_DNA"/>
</dbReference>